<dbReference type="Pfam" id="PF13671">
    <property type="entry name" value="AAA_33"/>
    <property type="match status" value="1"/>
</dbReference>
<comment type="caution">
    <text evidence="1">The sequence shown here is derived from an EMBL/GenBank/DDBJ whole genome shotgun (WGS) entry which is preliminary data.</text>
</comment>
<dbReference type="EMBL" id="JBHSXN010000003">
    <property type="protein sequence ID" value="MFC6954515.1"/>
    <property type="molecule type" value="Genomic_DNA"/>
</dbReference>
<dbReference type="PANTHER" id="PTHR43883:SF1">
    <property type="entry name" value="GLUCONOKINASE"/>
    <property type="match status" value="1"/>
</dbReference>
<keyword evidence="2" id="KW-1185">Reference proteome</keyword>
<evidence type="ECO:0000313" key="2">
    <source>
        <dbReference type="Proteomes" id="UP001596395"/>
    </source>
</evidence>
<sequence>MPDTDTMFVLVCGLPGAGKTTVAGEVVDRLGAVRIRTDVVRKDLFEDPQYSDAETDTVYRTVVERADAVLDDDQHVVLDGTFRERDFRTPAYAVAREHGVETVVLKVEADDAVVKRRIRQREGDASDADVSIYEHYRDKFDPIQTDHVVVDNSGSLDETCEQVRRAIDRAQATDPTIT</sequence>
<dbReference type="InterPro" id="IPR052732">
    <property type="entry name" value="Cell-binding_unc_protein"/>
</dbReference>
<dbReference type="Gene3D" id="3.40.50.300">
    <property type="entry name" value="P-loop containing nucleotide triphosphate hydrolases"/>
    <property type="match status" value="1"/>
</dbReference>
<accession>A0ABD5VJZ2</accession>
<dbReference type="PANTHER" id="PTHR43883">
    <property type="entry name" value="SLR0207 PROTEIN"/>
    <property type="match status" value="1"/>
</dbReference>
<proteinExistence type="predicted"/>
<dbReference type="RefSeq" id="WP_336351663.1">
    <property type="nucleotide sequence ID" value="NZ_JAZAQL010000003.1"/>
</dbReference>
<protein>
    <submittedName>
        <fullName evidence="1">AAA family ATPase</fullName>
    </submittedName>
</protein>
<dbReference type="Proteomes" id="UP001596395">
    <property type="component" value="Unassembled WGS sequence"/>
</dbReference>
<evidence type="ECO:0000313" key="1">
    <source>
        <dbReference type="EMBL" id="MFC6954515.1"/>
    </source>
</evidence>
<gene>
    <name evidence="1" type="ORF">ACFQGB_16745</name>
</gene>
<reference evidence="1 2" key="1">
    <citation type="journal article" date="2019" name="Int. J. Syst. Evol. Microbiol.">
        <title>The Global Catalogue of Microorganisms (GCM) 10K type strain sequencing project: providing services to taxonomists for standard genome sequencing and annotation.</title>
        <authorList>
            <consortium name="The Broad Institute Genomics Platform"/>
            <consortium name="The Broad Institute Genome Sequencing Center for Infectious Disease"/>
            <person name="Wu L."/>
            <person name="Ma J."/>
        </authorList>
    </citation>
    <scope>NUCLEOTIDE SEQUENCE [LARGE SCALE GENOMIC DNA]</scope>
    <source>
        <strain evidence="1 2">GX26</strain>
    </source>
</reference>
<dbReference type="SUPFAM" id="SSF52540">
    <property type="entry name" value="P-loop containing nucleoside triphosphate hydrolases"/>
    <property type="match status" value="1"/>
</dbReference>
<dbReference type="AlphaFoldDB" id="A0ABD5VJZ2"/>
<name>A0ABD5VJZ2_9EURY</name>
<dbReference type="InterPro" id="IPR027417">
    <property type="entry name" value="P-loop_NTPase"/>
</dbReference>
<organism evidence="1 2">
    <name type="scientific">Halorubellus litoreus</name>
    <dbReference type="NCBI Taxonomy" id="755308"/>
    <lineage>
        <taxon>Archaea</taxon>
        <taxon>Methanobacteriati</taxon>
        <taxon>Methanobacteriota</taxon>
        <taxon>Stenosarchaea group</taxon>
        <taxon>Halobacteria</taxon>
        <taxon>Halobacteriales</taxon>
        <taxon>Halorubellaceae</taxon>
        <taxon>Halorubellus</taxon>
    </lineage>
</organism>